<feature type="repeat" description="WD" evidence="3">
    <location>
        <begin position="366"/>
        <end position="407"/>
    </location>
</feature>
<organism evidence="5 6">
    <name type="scientific">Trichormus variabilis (strain ATCC 29413 / PCC 7937)</name>
    <name type="common">Anabaena variabilis</name>
    <dbReference type="NCBI Taxonomy" id="240292"/>
    <lineage>
        <taxon>Bacteria</taxon>
        <taxon>Bacillati</taxon>
        <taxon>Cyanobacteriota</taxon>
        <taxon>Cyanophyceae</taxon>
        <taxon>Nostocales</taxon>
        <taxon>Nostocaceae</taxon>
        <taxon>Trichormus</taxon>
    </lineage>
</organism>
<dbReference type="GO" id="GO:0005524">
    <property type="term" value="F:ATP binding"/>
    <property type="evidence" value="ECO:0007669"/>
    <property type="project" value="InterPro"/>
</dbReference>
<dbReference type="KEGG" id="ava:Ava_3867"/>
<evidence type="ECO:0000256" key="3">
    <source>
        <dbReference type="PROSITE-ProRule" id="PRU00221"/>
    </source>
</evidence>
<dbReference type="Pfam" id="PF23414">
    <property type="entry name" value="Beta-prop_EML_2"/>
    <property type="match status" value="1"/>
</dbReference>
<proteinExistence type="predicted"/>
<dbReference type="PROSITE" id="PS00678">
    <property type="entry name" value="WD_REPEATS_1"/>
    <property type="match status" value="3"/>
</dbReference>
<feature type="repeat" description="WD" evidence="3">
    <location>
        <begin position="538"/>
        <end position="576"/>
    </location>
</feature>
<dbReference type="CDD" id="cd00200">
    <property type="entry name" value="WD40"/>
    <property type="match status" value="1"/>
</dbReference>
<keyword evidence="2" id="KW-0677">Repeat</keyword>
<name>Q3M6B4_TRIV2</name>
<evidence type="ECO:0000256" key="2">
    <source>
        <dbReference type="ARBA" id="ARBA00022737"/>
    </source>
</evidence>
<keyword evidence="5" id="KW-0808">Transferase</keyword>
<dbReference type="eggNOG" id="COG0515">
    <property type="taxonomic scope" value="Bacteria"/>
</dbReference>
<dbReference type="Pfam" id="PF00069">
    <property type="entry name" value="Pkinase"/>
    <property type="match status" value="1"/>
</dbReference>
<feature type="repeat" description="WD" evidence="3">
    <location>
        <begin position="496"/>
        <end position="537"/>
    </location>
</feature>
<sequence length="576" mass="63806">MTILNLLQNRYRLINLMSRGGFCQTYFAVDEGISPPVYCVVQKFSGNGKISDIFGQKAKYIKNLGQNPQLPTLLAYFQDQDNYYLVQEFIAGASLAQVVQEEGAFPETQIWQLLTNLLPILKWMSDRQLIHGNVKPANIIRRPTPTSTNLVLVDFGHVQIVSRTDQVSDLQGVGSAEYAAPEQIKGKAVFASDLYSLGVTCIHLLTMVSPFDLFDIPNDCWVWQQYLTTKISDRLSKILNKLIQKSVDQRFQSADAVMQVMGIEGKILHYPPPLSPWQCLNTLTGDYCTNSLAISPDGNTLASGGDDKIIRLWELNTQKLVASFSGHSQAVTSVTFSPQGEILATASDDKTVKLWHLPTSREVFTLNGHTKPVKSVSFSPNGQILASGSWDKQVKLWDVTTGKEISALKAHQLQVSAVAFSPQEEILASASFDRTIRLWQITQNHPRYTLLKTLSGHTRAVLAIAFSPDGKILATGSDDNTIKLWDINTGQLIDTLLVHSWSVVAVTFTADNKTLISASWDKTIKLWKVSTTEEIVTLASHLDSVCAIAVNPVAQMIASSSRDKTIKLWQLVIQQN</sequence>
<dbReference type="AlphaFoldDB" id="Q3M6B4"/>
<dbReference type="Gene3D" id="1.10.510.10">
    <property type="entry name" value="Transferase(Phosphotransferase) domain 1"/>
    <property type="match status" value="1"/>
</dbReference>
<dbReference type="PANTHER" id="PTHR44129">
    <property type="entry name" value="WD REPEAT-CONTAINING PROTEIN POP1"/>
    <property type="match status" value="1"/>
</dbReference>
<gene>
    <name evidence="5" type="ordered locus">Ava_3867</name>
</gene>
<protein>
    <submittedName>
        <fullName evidence="5">Serine/threonine protein kinase with WD40 repeats</fullName>
    </submittedName>
</protein>
<feature type="repeat" description="WD" evidence="3">
    <location>
        <begin position="324"/>
        <end position="365"/>
    </location>
</feature>
<accession>Q3M6B4</accession>
<keyword evidence="5" id="KW-0723">Serine/threonine-protein kinase</keyword>
<dbReference type="Proteomes" id="UP000002533">
    <property type="component" value="Chromosome"/>
</dbReference>
<reference evidence="6" key="1">
    <citation type="journal article" date="2014" name="Stand. Genomic Sci.">
        <title>Complete genome sequence of Anabaena variabilis ATCC 29413.</title>
        <authorList>
            <person name="Thiel T."/>
            <person name="Pratte B.S."/>
            <person name="Zhong J."/>
            <person name="Goodwin L."/>
            <person name="Copeland A."/>
            <person name="Lucas S."/>
            <person name="Han C."/>
            <person name="Pitluck S."/>
            <person name="Land M.L."/>
            <person name="Kyrpides N.C."/>
            <person name="Woyke T."/>
        </authorList>
    </citation>
    <scope>NUCLEOTIDE SEQUENCE [LARGE SCALE GENOMIC DNA]</scope>
    <source>
        <strain evidence="6">ATCC 29413 / PCC 7937</strain>
    </source>
</reference>
<feature type="domain" description="Protein kinase" evidence="4">
    <location>
        <begin position="11"/>
        <end position="261"/>
    </location>
</feature>
<dbReference type="PROSITE" id="PS50082">
    <property type="entry name" value="WD_REPEATS_2"/>
    <property type="match status" value="7"/>
</dbReference>
<dbReference type="InterPro" id="IPR000719">
    <property type="entry name" value="Prot_kinase_dom"/>
</dbReference>
<dbReference type="InterPro" id="IPR036322">
    <property type="entry name" value="WD40_repeat_dom_sf"/>
</dbReference>
<dbReference type="PROSITE" id="PS50011">
    <property type="entry name" value="PROTEIN_KINASE_DOM"/>
    <property type="match status" value="1"/>
</dbReference>
<dbReference type="SMART" id="SM00220">
    <property type="entry name" value="S_TKc"/>
    <property type="match status" value="1"/>
</dbReference>
<dbReference type="PROSITE" id="PS50294">
    <property type="entry name" value="WD_REPEATS_REGION"/>
    <property type="match status" value="7"/>
</dbReference>
<dbReference type="InterPro" id="IPR015943">
    <property type="entry name" value="WD40/YVTN_repeat-like_dom_sf"/>
</dbReference>
<dbReference type="SUPFAM" id="SSF56112">
    <property type="entry name" value="Protein kinase-like (PK-like)"/>
    <property type="match status" value="1"/>
</dbReference>
<dbReference type="eggNOG" id="COG2319">
    <property type="taxonomic scope" value="Bacteria"/>
</dbReference>
<keyword evidence="1 3" id="KW-0853">WD repeat</keyword>
<dbReference type="STRING" id="240292.Ava_3867"/>
<dbReference type="GO" id="GO:0004674">
    <property type="term" value="F:protein serine/threonine kinase activity"/>
    <property type="evidence" value="ECO:0007669"/>
    <property type="project" value="UniProtKB-KW"/>
</dbReference>
<dbReference type="Gene3D" id="2.130.10.10">
    <property type="entry name" value="YVTN repeat-like/Quinoprotein amine dehydrogenase"/>
    <property type="match status" value="3"/>
</dbReference>
<dbReference type="Gene3D" id="3.30.200.20">
    <property type="entry name" value="Phosphorylase Kinase, domain 1"/>
    <property type="match status" value="1"/>
</dbReference>
<dbReference type="InterPro" id="IPR019775">
    <property type="entry name" value="WD40_repeat_CS"/>
</dbReference>
<dbReference type="InterPro" id="IPR050349">
    <property type="entry name" value="WD_LIS1/nudF_dynein_reg"/>
</dbReference>
<evidence type="ECO:0000259" key="4">
    <source>
        <dbReference type="PROSITE" id="PS50011"/>
    </source>
</evidence>
<keyword evidence="5" id="KW-0418">Kinase</keyword>
<feature type="repeat" description="WD" evidence="3">
    <location>
        <begin position="408"/>
        <end position="449"/>
    </location>
</feature>
<dbReference type="InterPro" id="IPR055442">
    <property type="entry name" value="Beta-prop_EML-like_2nd"/>
</dbReference>
<dbReference type="InterPro" id="IPR020472">
    <property type="entry name" value="WD40_PAC1"/>
</dbReference>
<feature type="repeat" description="WD" evidence="3">
    <location>
        <begin position="454"/>
        <end position="495"/>
    </location>
</feature>
<dbReference type="EMBL" id="CP000117">
    <property type="protein sequence ID" value="ABA23472.1"/>
    <property type="molecule type" value="Genomic_DNA"/>
</dbReference>
<dbReference type="InterPro" id="IPR011009">
    <property type="entry name" value="Kinase-like_dom_sf"/>
</dbReference>
<dbReference type="SUPFAM" id="SSF50978">
    <property type="entry name" value="WD40 repeat-like"/>
    <property type="match status" value="1"/>
</dbReference>
<dbReference type="CDD" id="cd14014">
    <property type="entry name" value="STKc_PknB_like"/>
    <property type="match status" value="1"/>
</dbReference>
<dbReference type="HOGENOM" id="CLU_000288_135_4_3"/>
<dbReference type="InterPro" id="IPR001680">
    <property type="entry name" value="WD40_rpt"/>
</dbReference>
<evidence type="ECO:0000313" key="5">
    <source>
        <dbReference type="EMBL" id="ABA23472.1"/>
    </source>
</evidence>
<dbReference type="SMART" id="SM00320">
    <property type="entry name" value="WD40"/>
    <property type="match status" value="7"/>
</dbReference>
<dbReference type="PRINTS" id="PR00320">
    <property type="entry name" value="GPROTEINBRPT"/>
</dbReference>
<evidence type="ECO:0000256" key="1">
    <source>
        <dbReference type="ARBA" id="ARBA00022574"/>
    </source>
</evidence>
<feature type="repeat" description="WD" evidence="3">
    <location>
        <begin position="291"/>
        <end position="323"/>
    </location>
</feature>
<evidence type="ECO:0000313" key="6">
    <source>
        <dbReference type="Proteomes" id="UP000002533"/>
    </source>
</evidence>
<dbReference type="Pfam" id="PF00400">
    <property type="entry name" value="WD40"/>
    <property type="match status" value="2"/>
</dbReference>